<name>G2YAQ6_BOTF4</name>
<sequence length="466" mass="52553">MNSTTMNNASKDASPTPASTSSSPKDALKHDIEFDNNDEQQPTKRARREDVPLAPLKKSTDHPQRKVHGKSKPLLFTTSRVESSTSHVSGGLPDVSRGHSSTSPPDHDQHMVDSVTQNTAYTACRGVLKEQDHKFLQQLLQQKDDEIRALKIKLEVREEFDNETVAREEELKDTIEKYRSDAEYWRERSTCGLESFKILQDKHNILEVKLEAVSTESQVKNKSLETEREAVKADFQEQSVLAAKQETEKAELQEKYDTLQDKYRTLKAMGTNKASYVLYEGRKTPELISVNYEISDEELAEKRTKLADENAAEMAAEILMTLYNSSNNGAYNCDTPIDSIEIVPEDMGFNEKLVEETSDTVSRSSNPKRTGSSVPFRYVTPSVTPQSPDPSNTQLPNLVIDFLVKVAAPNLRISAGVRLSIRSQMSITYHEPPEQRSKVIDYEEDFKLPRGSQEALGVALLRWIQL</sequence>
<proteinExistence type="predicted"/>
<evidence type="ECO:0000256" key="2">
    <source>
        <dbReference type="SAM" id="MobiDB-lite"/>
    </source>
</evidence>
<evidence type="ECO:0000256" key="1">
    <source>
        <dbReference type="SAM" id="Coils"/>
    </source>
</evidence>
<dbReference type="Proteomes" id="UP000008177">
    <property type="component" value="Unplaced contigs"/>
</dbReference>
<evidence type="ECO:0000313" key="4">
    <source>
        <dbReference type="Proteomes" id="UP000008177"/>
    </source>
</evidence>
<feature type="coiled-coil region" evidence="1">
    <location>
        <begin position="235"/>
        <end position="269"/>
    </location>
</feature>
<feature type="region of interest" description="Disordered" evidence="2">
    <location>
        <begin position="1"/>
        <end position="111"/>
    </location>
</feature>
<dbReference type="AlphaFoldDB" id="G2YAQ6"/>
<dbReference type="EMBL" id="FQ790307">
    <property type="protein sequence ID" value="CCD34297.1"/>
    <property type="molecule type" value="Genomic_DNA"/>
</dbReference>
<feature type="compositionally biased region" description="Polar residues" evidence="2">
    <location>
        <begin position="76"/>
        <end position="88"/>
    </location>
</feature>
<evidence type="ECO:0000313" key="3">
    <source>
        <dbReference type="EMBL" id="CCD34297.1"/>
    </source>
</evidence>
<dbReference type="OrthoDB" id="3503103at2759"/>
<feature type="compositionally biased region" description="Polar residues" evidence="2">
    <location>
        <begin position="381"/>
        <end position="391"/>
    </location>
</feature>
<feature type="region of interest" description="Disordered" evidence="2">
    <location>
        <begin position="356"/>
        <end position="391"/>
    </location>
</feature>
<feature type="compositionally biased region" description="Polar residues" evidence="2">
    <location>
        <begin position="359"/>
        <end position="373"/>
    </location>
</feature>
<organism evidence="3 4">
    <name type="scientific">Botryotinia fuckeliana (strain T4)</name>
    <name type="common">Noble rot fungus</name>
    <name type="synonym">Botrytis cinerea</name>
    <dbReference type="NCBI Taxonomy" id="999810"/>
    <lineage>
        <taxon>Eukaryota</taxon>
        <taxon>Fungi</taxon>
        <taxon>Dikarya</taxon>
        <taxon>Ascomycota</taxon>
        <taxon>Pezizomycotina</taxon>
        <taxon>Leotiomycetes</taxon>
        <taxon>Helotiales</taxon>
        <taxon>Sclerotiniaceae</taxon>
        <taxon>Botrytis</taxon>
    </lineage>
</organism>
<reference evidence="4" key="1">
    <citation type="journal article" date="2011" name="PLoS Genet.">
        <title>Genomic analysis of the necrotrophic fungal pathogens Sclerotinia sclerotiorum and Botrytis cinerea.</title>
        <authorList>
            <person name="Amselem J."/>
            <person name="Cuomo C.A."/>
            <person name="van Kan J.A."/>
            <person name="Viaud M."/>
            <person name="Benito E.P."/>
            <person name="Couloux A."/>
            <person name="Coutinho P.M."/>
            <person name="de Vries R.P."/>
            <person name="Dyer P.S."/>
            <person name="Fillinger S."/>
            <person name="Fournier E."/>
            <person name="Gout L."/>
            <person name="Hahn M."/>
            <person name="Kohn L."/>
            <person name="Lapalu N."/>
            <person name="Plummer K.M."/>
            <person name="Pradier J.M."/>
            <person name="Quevillon E."/>
            <person name="Sharon A."/>
            <person name="Simon A."/>
            <person name="ten Have A."/>
            <person name="Tudzynski B."/>
            <person name="Tudzynski P."/>
            <person name="Wincker P."/>
            <person name="Andrew M."/>
            <person name="Anthouard V."/>
            <person name="Beever R.E."/>
            <person name="Beffa R."/>
            <person name="Benoit I."/>
            <person name="Bouzid O."/>
            <person name="Brault B."/>
            <person name="Chen Z."/>
            <person name="Choquer M."/>
            <person name="Collemare J."/>
            <person name="Cotton P."/>
            <person name="Danchin E.G."/>
            <person name="Da Silva C."/>
            <person name="Gautier A."/>
            <person name="Giraud C."/>
            <person name="Giraud T."/>
            <person name="Gonzalez C."/>
            <person name="Grossetete S."/>
            <person name="Guldener U."/>
            <person name="Henrissat B."/>
            <person name="Howlett B.J."/>
            <person name="Kodira C."/>
            <person name="Kretschmer M."/>
            <person name="Lappartient A."/>
            <person name="Leroch M."/>
            <person name="Levis C."/>
            <person name="Mauceli E."/>
            <person name="Neuveglise C."/>
            <person name="Oeser B."/>
            <person name="Pearson M."/>
            <person name="Poulain J."/>
            <person name="Poussereau N."/>
            <person name="Quesneville H."/>
            <person name="Rascle C."/>
            <person name="Schumacher J."/>
            <person name="Segurens B."/>
            <person name="Sexton A."/>
            <person name="Silva E."/>
            <person name="Sirven C."/>
            <person name="Soanes D.M."/>
            <person name="Talbot N.J."/>
            <person name="Templeton M."/>
            <person name="Yandava C."/>
            <person name="Yarden O."/>
            <person name="Zeng Q."/>
            <person name="Rollins J.A."/>
            <person name="Lebrun M.H."/>
            <person name="Dickman M."/>
        </authorList>
    </citation>
    <scope>NUCLEOTIDE SEQUENCE [LARGE SCALE GENOMIC DNA]</scope>
    <source>
        <strain evidence="4">T4</strain>
    </source>
</reference>
<feature type="compositionally biased region" description="Low complexity" evidence="2">
    <location>
        <begin position="9"/>
        <end position="25"/>
    </location>
</feature>
<accession>G2YAQ6</accession>
<protein>
    <submittedName>
        <fullName evidence="3">Uncharacterized protein</fullName>
    </submittedName>
</protein>
<keyword evidence="1" id="KW-0175">Coiled coil</keyword>
<dbReference type="HOGENOM" id="CLU_658875_0_0_1"/>
<gene>
    <name evidence="3" type="ORF">BofuT4_P026810.1</name>
</gene>
<dbReference type="InParanoid" id="G2YAQ6"/>